<protein>
    <submittedName>
        <fullName evidence="3">Alpha/beta fold hydrolase</fullName>
    </submittedName>
</protein>
<keyword evidence="1" id="KW-0732">Signal</keyword>
<comment type="caution">
    <text evidence="3">The sequence shown here is derived from an EMBL/GenBank/DDBJ whole genome shotgun (WGS) entry which is preliminary data.</text>
</comment>
<dbReference type="InterPro" id="IPR000073">
    <property type="entry name" value="AB_hydrolase_1"/>
</dbReference>
<dbReference type="PANTHER" id="PTHR37017:SF11">
    <property type="entry name" value="ESTERASE_LIPASE_THIOESTERASE DOMAIN-CONTAINING PROTEIN"/>
    <property type="match status" value="1"/>
</dbReference>
<evidence type="ECO:0000256" key="1">
    <source>
        <dbReference type="SAM" id="SignalP"/>
    </source>
</evidence>
<dbReference type="EMBL" id="WRXO01000007">
    <property type="protein sequence ID" value="MVT43332.1"/>
    <property type="molecule type" value="Genomic_DNA"/>
</dbReference>
<dbReference type="PANTHER" id="PTHR37017">
    <property type="entry name" value="AB HYDROLASE-1 DOMAIN-CONTAINING PROTEIN-RELATED"/>
    <property type="match status" value="1"/>
</dbReference>
<evidence type="ECO:0000313" key="4">
    <source>
        <dbReference type="Proteomes" id="UP000468388"/>
    </source>
</evidence>
<name>A0A6N8JGQ2_9BACT</name>
<feature type="domain" description="AB hydrolase-1" evidence="2">
    <location>
        <begin position="28"/>
        <end position="241"/>
    </location>
</feature>
<gene>
    <name evidence="3" type="ORF">GO495_22225</name>
</gene>
<feature type="signal peptide" evidence="1">
    <location>
        <begin position="1"/>
        <end position="22"/>
    </location>
</feature>
<dbReference type="InterPro" id="IPR052897">
    <property type="entry name" value="Sec-Metab_Biosynth_Hydrolase"/>
</dbReference>
<reference evidence="3 4" key="1">
    <citation type="submission" date="2019-12" db="EMBL/GenBank/DDBJ databases">
        <title>The draft genomic sequence of strain Chitinophaga oryziterrae JCM 16595.</title>
        <authorList>
            <person name="Zhang X."/>
        </authorList>
    </citation>
    <scope>NUCLEOTIDE SEQUENCE [LARGE SCALE GENOMIC DNA]</scope>
    <source>
        <strain evidence="3 4">JCM 16595</strain>
    </source>
</reference>
<dbReference type="Pfam" id="PF12697">
    <property type="entry name" value="Abhydrolase_6"/>
    <property type="match status" value="1"/>
</dbReference>
<keyword evidence="3" id="KW-0378">Hydrolase</keyword>
<accession>A0A6N8JGQ2</accession>
<dbReference type="AlphaFoldDB" id="A0A6N8JGQ2"/>
<dbReference type="Gene3D" id="3.40.50.1820">
    <property type="entry name" value="alpha/beta hydrolase"/>
    <property type="match status" value="1"/>
</dbReference>
<dbReference type="SUPFAM" id="SSF53474">
    <property type="entry name" value="alpha/beta-Hydrolases"/>
    <property type="match status" value="1"/>
</dbReference>
<dbReference type="GO" id="GO:0016787">
    <property type="term" value="F:hydrolase activity"/>
    <property type="evidence" value="ECO:0007669"/>
    <property type="project" value="UniProtKB-KW"/>
</dbReference>
<keyword evidence="4" id="KW-1185">Reference proteome</keyword>
<evidence type="ECO:0000313" key="3">
    <source>
        <dbReference type="EMBL" id="MVT43332.1"/>
    </source>
</evidence>
<dbReference type="OrthoDB" id="9112061at2"/>
<organism evidence="3 4">
    <name type="scientific">Chitinophaga oryziterrae</name>
    <dbReference type="NCBI Taxonomy" id="1031224"/>
    <lineage>
        <taxon>Bacteria</taxon>
        <taxon>Pseudomonadati</taxon>
        <taxon>Bacteroidota</taxon>
        <taxon>Chitinophagia</taxon>
        <taxon>Chitinophagales</taxon>
        <taxon>Chitinophagaceae</taxon>
        <taxon>Chitinophaga</taxon>
    </lineage>
</organism>
<dbReference type="Proteomes" id="UP000468388">
    <property type="component" value="Unassembled WGS sequence"/>
</dbReference>
<dbReference type="RefSeq" id="WP_157301945.1">
    <property type="nucleotide sequence ID" value="NZ_BAAAZB010000015.1"/>
</dbReference>
<sequence length="252" mass="26798">MKKFNLIAVFFVCMLIVNTTFAQGVKNIVLVHGAFADGSGWEGVYNILSKKGYNVTAVQNPLTSLEDDVAAVNRALDKQEGPVILVGHSWGGAVITEAGNSPKVVGLVYVAAFQPDAGESALKWAMDAPPAPENGILNPDAAGFLYYDKAKFHAGFCADVSKEKADFMFASQGPVGAKGFGTPVSQAAWKTKPSWGIVATADKSISPDTERKMYKRSGTKITELNGSHVIFISKPKEVAAVIETAAKEADKK</sequence>
<feature type="chain" id="PRO_5026745753" evidence="1">
    <location>
        <begin position="23"/>
        <end position="252"/>
    </location>
</feature>
<evidence type="ECO:0000259" key="2">
    <source>
        <dbReference type="Pfam" id="PF12697"/>
    </source>
</evidence>
<dbReference type="InterPro" id="IPR029058">
    <property type="entry name" value="AB_hydrolase_fold"/>
</dbReference>
<proteinExistence type="predicted"/>